<dbReference type="KEGG" id="mgot:MgSA37_00678"/>
<dbReference type="EMBL" id="AP017313">
    <property type="protein sequence ID" value="BAU52517.1"/>
    <property type="molecule type" value="Genomic_DNA"/>
</dbReference>
<reference evidence="1 2" key="1">
    <citation type="submission" date="2015-12" db="EMBL/GenBank/DDBJ databases">
        <title>Genome sequence of Mucilaginibacter gotjawali.</title>
        <authorList>
            <person name="Lee J.S."/>
            <person name="Lee K.C."/>
            <person name="Kim K.K."/>
            <person name="Lee B.W."/>
        </authorList>
    </citation>
    <scope>NUCLEOTIDE SEQUENCE [LARGE SCALE GENOMIC DNA]</scope>
    <source>
        <strain evidence="1 2">SA3-7</strain>
    </source>
</reference>
<dbReference type="RefSeq" id="WP_096349836.1">
    <property type="nucleotide sequence ID" value="NZ_AP017313.1"/>
</dbReference>
<gene>
    <name evidence="1" type="ORF">MgSA37_00678</name>
</gene>
<dbReference type="OrthoDB" id="1364467at2"/>
<protein>
    <submittedName>
        <fullName evidence="1">Uncharacterized protein</fullName>
    </submittedName>
</protein>
<organism evidence="1 2">
    <name type="scientific">Mucilaginibacter gotjawali</name>
    <dbReference type="NCBI Taxonomy" id="1550579"/>
    <lineage>
        <taxon>Bacteria</taxon>
        <taxon>Pseudomonadati</taxon>
        <taxon>Bacteroidota</taxon>
        <taxon>Sphingobacteriia</taxon>
        <taxon>Sphingobacteriales</taxon>
        <taxon>Sphingobacteriaceae</taxon>
        <taxon>Mucilaginibacter</taxon>
    </lineage>
</organism>
<evidence type="ECO:0000313" key="1">
    <source>
        <dbReference type="EMBL" id="BAU52517.1"/>
    </source>
</evidence>
<keyword evidence="2" id="KW-1185">Reference proteome</keyword>
<dbReference type="AlphaFoldDB" id="A0A120MY48"/>
<evidence type="ECO:0000313" key="2">
    <source>
        <dbReference type="Proteomes" id="UP000218263"/>
    </source>
</evidence>
<name>A0A120MY48_9SPHI</name>
<accession>A0A120MY48</accession>
<sequence length="90" mass="10736">MFIIIRPSDFIGYLSNFDLFPENMTNEIPQWQQELVLDRIEQARLHPETMLDWDEVSKTLMASQSKTKSDIKKLRTRQIQRHNKNSKTNT</sequence>
<proteinExistence type="predicted"/>
<dbReference type="Proteomes" id="UP000218263">
    <property type="component" value="Chromosome"/>
</dbReference>